<organism evidence="2 3">
    <name type="scientific">Ficus carica</name>
    <name type="common">Common fig</name>
    <dbReference type="NCBI Taxonomy" id="3494"/>
    <lineage>
        <taxon>Eukaryota</taxon>
        <taxon>Viridiplantae</taxon>
        <taxon>Streptophyta</taxon>
        <taxon>Embryophyta</taxon>
        <taxon>Tracheophyta</taxon>
        <taxon>Spermatophyta</taxon>
        <taxon>Magnoliopsida</taxon>
        <taxon>eudicotyledons</taxon>
        <taxon>Gunneridae</taxon>
        <taxon>Pentapetalae</taxon>
        <taxon>rosids</taxon>
        <taxon>fabids</taxon>
        <taxon>Rosales</taxon>
        <taxon>Moraceae</taxon>
        <taxon>Ficeae</taxon>
        <taxon>Ficus</taxon>
    </lineage>
</organism>
<accession>A0AA88DQM1</accession>
<name>A0AA88DQM1_FICCA</name>
<evidence type="ECO:0000313" key="3">
    <source>
        <dbReference type="Proteomes" id="UP001187192"/>
    </source>
</evidence>
<evidence type="ECO:0000313" key="2">
    <source>
        <dbReference type="EMBL" id="GMN59724.1"/>
    </source>
</evidence>
<dbReference type="EMBL" id="BTGU01000090">
    <property type="protein sequence ID" value="GMN59724.1"/>
    <property type="molecule type" value="Genomic_DNA"/>
</dbReference>
<protein>
    <submittedName>
        <fullName evidence="2">Uncharacterized protein</fullName>
    </submittedName>
</protein>
<evidence type="ECO:0000256" key="1">
    <source>
        <dbReference type="SAM" id="MobiDB-lite"/>
    </source>
</evidence>
<dbReference type="AlphaFoldDB" id="A0AA88DQM1"/>
<proteinExistence type="predicted"/>
<feature type="region of interest" description="Disordered" evidence="1">
    <location>
        <begin position="23"/>
        <end position="65"/>
    </location>
</feature>
<comment type="caution">
    <text evidence="2">The sequence shown here is derived from an EMBL/GenBank/DDBJ whole genome shotgun (WGS) entry which is preliminary data.</text>
</comment>
<gene>
    <name evidence="2" type="ORF">TIFTF001_028815</name>
</gene>
<feature type="compositionally biased region" description="Basic residues" evidence="1">
    <location>
        <begin position="46"/>
        <end position="65"/>
    </location>
</feature>
<keyword evidence="3" id="KW-1185">Reference proteome</keyword>
<feature type="compositionally biased region" description="Basic and acidic residues" evidence="1">
    <location>
        <begin position="23"/>
        <end position="38"/>
    </location>
</feature>
<sequence>MAAPPPAALSATLLPELVKRRSSIEDKLGPETHPRKVDILPTVATGRRRPSCGRRRHRRGSHRSG</sequence>
<dbReference type="Proteomes" id="UP001187192">
    <property type="component" value="Unassembled WGS sequence"/>
</dbReference>
<reference evidence="2" key="1">
    <citation type="submission" date="2023-07" db="EMBL/GenBank/DDBJ databases">
        <title>draft genome sequence of fig (Ficus carica).</title>
        <authorList>
            <person name="Takahashi T."/>
            <person name="Nishimura K."/>
        </authorList>
    </citation>
    <scope>NUCLEOTIDE SEQUENCE</scope>
</reference>